<evidence type="ECO:0000313" key="2">
    <source>
        <dbReference type="Proteomes" id="UP000252139"/>
    </source>
</evidence>
<feature type="non-terminal residue" evidence="1">
    <location>
        <position position="75"/>
    </location>
</feature>
<name>A0A367JF91_RHIAZ</name>
<comment type="caution">
    <text evidence="1">The sequence shown here is derived from an EMBL/GenBank/DDBJ whole genome shotgun (WGS) entry which is preliminary data.</text>
</comment>
<gene>
    <name evidence="1" type="ORF">CU097_011819</name>
</gene>
<protein>
    <submittedName>
        <fullName evidence="1">Uncharacterized protein</fullName>
    </submittedName>
</protein>
<sequence>MSSQEVDDEKEILLKHLETLSWEEMSKRIADSRHEVSHLLGVSIDNINNNEPEDSSILFNRAVHSGNILKLKEML</sequence>
<dbReference type="EMBL" id="PJQL01001442">
    <property type="protein sequence ID" value="RCH88580.1"/>
    <property type="molecule type" value="Genomic_DNA"/>
</dbReference>
<dbReference type="Proteomes" id="UP000252139">
    <property type="component" value="Unassembled WGS sequence"/>
</dbReference>
<keyword evidence="2" id="KW-1185">Reference proteome</keyword>
<proteinExistence type="predicted"/>
<dbReference type="AlphaFoldDB" id="A0A367JF91"/>
<evidence type="ECO:0000313" key="1">
    <source>
        <dbReference type="EMBL" id="RCH88580.1"/>
    </source>
</evidence>
<organism evidence="1 2">
    <name type="scientific">Rhizopus azygosporus</name>
    <name type="common">Rhizopus microsporus var. azygosporus</name>
    <dbReference type="NCBI Taxonomy" id="86630"/>
    <lineage>
        <taxon>Eukaryota</taxon>
        <taxon>Fungi</taxon>
        <taxon>Fungi incertae sedis</taxon>
        <taxon>Mucoromycota</taxon>
        <taxon>Mucoromycotina</taxon>
        <taxon>Mucoromycetes</taxon>
        <taxon>Mucorales</taxon>
        <taxon>Mucorineae</taxon>
        <taxon>Rhizopodaceae</taxon>
        <taxon>Rhizopus</taxon>
    </lineage>
</organism>
<accession>A0A367JF91</accession>
<reference evidence="1 2" key="1">
    <citation type="journal article" date="2018" name="G3 (Bethesda)">
        <title>Phylogenetic and Phylogenomic Definition of Rhizopus Species.</title>
        <authorList>
            <person name="Gryganskyi A.P."/>
            <person name="Golan J."/>
            <person name="Dolatabadi S."/>
            <person name="Mondo S."/>
            <person name="Robb S."/>
            <person name="Idnurm A."/>
            <person name="Muszewska A."/>
            <person name="Steczkiewicz K."/>
            <person name="Masonjones S."/>
            <person name="Liao H.L."/>
            <person name="Gajdeczka M.T."/>
            <person name="Anike F."/>
            <person name="Vuek A."/>
            <person name="Anishchenko I.M."/>
            <person name="Voigt K."/>
            <person name="de Hoog G.S."/>
            <person name="Smith M.E."/>
            <person name="Heitman J."/>
            <person name="Vilgalys R."/>
            <person name="Stajich J.E."/>
        </authorList>
    </citation>
    <scope>NUCLEOTIDE SEQUENCE [LARGE SCALE GENOMIC DNA]</scope>
    <source>
        <strain evidence="1 2">CBS 357.93</strain>
    </source>
</reference>